<organism evidence="2 3">
    <name type="scientific">Escherichia phage vB_EcoS-IME253</name>
    <dbReference type="NCBI Taxonomy" id="1933412"/>
    <lineage>
        <taxon>Viruses</taxon>
        <taxon>Duplodnaviria</taxon>
        <taxon>Heunggongvirae</taxon>
        <taxon>Uroviricota</taxon>
        <taxon>Caudoviricetes</taxon>
        <taxon>Drexlerviridae</taxon>
        <taxon>Braunvirinae</taxon>
        <taxon>Rtpvirus</taxon>
        <taxon>Rtpvirus IME253</taxon>
    </lineage>
</organism>
<feature type="domain" description="DUF7244" evidence="1">
    <location>
        <begin position="3"/>
        <end position="58"/>
    </location>
</feature>
<evidence type="ECO:0000313" key="3">
    <source>
        <dbReference type="Proteomes" id="UP000225515"/>
    </source>
</evidence>
<name>A0A1P8DUM1_9CAUD</name>
<dbReference type="InterPro" id="IPR055668">
    <property type="entry name" value="DUF7244"/>
</dbReference>
<reference evidence="2 3" key="1">
    <citation type="submission" date="2016-04" db="EMBL/GenBank/DDBJ databases">
        <title>An efficient strategy for bacteriophage contamination control in bacterial fermentation.</title>
        <authorList>
            <person name="Xing S."/>
            <person name="Sun Q."/>
            <person name="An X."/>
            <person name="Mi Z."/>
            <person name="Tong Y."/>
        </authorList>
    </citation>
    <scope>NUCLEOTIDE SEQUENCE [LARGE SCALE GENOMIC DNA]</scope>
</reference>
<protein>
    <recommendedName>
        <fullName evidence="1">DUF7244 domain-containing protein</fullName>
    </recommendedName>
</protein>
<proteinExistence type="predicted"/>
<evidence type="ECO:0000313" key="2">
    <source>
        <dbReference type="EMBL" id="APU93208.1"/>
    </source>
</evidence>
<dbReference type="GeneID" id="54979313"/>
<evidence type="ECO:0000259" key="1">
    <source>
        <dbReference type="Pfam" id="PF23896"/>
    </source>
</evidence>
<dbReference type="KEGG" id="vg:54979313"/>
<dbReference type="Pfam" id="PF23896">
    <property type="entry name" value="DUF7244"/>
    <property type="match status" value="1"/>
</dbReference>
<dbReference type="Proteomes" id="UP000225515">
    <property type="component" value="Segment"/>
</dbReference>
<accession>A0A1P8DUM1</accession>
<sequence length="58" mass="6707">MTKMIYCTKNNSKTLPFTVNQPYNAEYQGDGYYKIYSDDMTWILAPIEGSLVEFIIAD</sequence>
<dbReference type="EMBL" id="KX130960">
    <property type="protein sequence ID" value="APU93208.1"/>
    <property type="molecule type" value="Genomic_DNA"/>
</dbReference>
<dbReference type="RefSeq" id="YP_009789173.1">
    <property type="nucleotide sequence ID" value="NC_047810.1"/>
</dbReference>
<keyword evidence="3" id="KW-1185">Reference proteome</keyword>